<feature type="region of interest" description="Disordered" evidence="1">
    <location>
        <begin position="205"/>
        <end position="227"/>
    </location>
</feature>
<accession>A0A8H6TGT3</accession>
<dbReference type="Proteomes" id="UP000613580">
    <property type="component" value="Unassembled WGS sequence"/>
</dbReference>
<evidence type="ECO:0000313" key="2">
    <source>
        <dbReference type="EMBL" id="KAF7318433.1"/>
    </source>
</evidence>
<feature type="compositionally biased region" description="Gly residues" evidence="1">
    <location>
        <begin position="215"/>
        <end position="227"/>
    </location>
</feature>
<proteinExistence type="predicted"/>
<keyword evidence="3" id="KW-1185">Reference proteome</keyword>
<organism evidence="2 3">
    <name type="scientific">Mycena chlorophos</name>
    <name type="common">Agaric fungus</name>
    <name type="synonym">Agaricus chlorophos</name>
    <dbReference type="NCBI Taxonomy" id="658473"/>
    <lineage>
        <taxon>Eukaryota</taxon>
        <taxon>Fungi</taxon>
        <taxon>Dikarya</taxon>
        <taxon>Basidiomycota</taxon>
        <taxon>Agaricomycotina</taxon>
        <taxon>Agaricomycetes</taxon>
        <taxon>Agaricomycetidae</taxon>
        <taxon>Agaricales</taxon>
        <taxon>Marasmiineae</taxon>
        <taxon>Mycenaceae</taxon>
        <taxon>Mycena</taxon>
    </lineage>
</organism>
<name>A0A8H6TGT3_MYCCL</name>
<sequence length="227" mass="24490">MSTPTMTNEQLLLRAYRDTWDEVDDFRTHEGHGPVVAWFKVLQGQQAGVYTSFASALSAQVGRTRISHSPSRSAAVSDVARAIFADRHPGPVPARLEEIMRRDTRPPATYPPQALLAAGGATPPPSPRAGSADGGLALPVAEPLHPGCLWLVVGAHEVSFLNDKELAQHAAYEMQLAGQFIGFFEATSFDDALVSLRRQAQLLKERSDARTTSGSTGGWGDQWGSGW</sequence>
<reference evidence="2" key="1">
    <citation type="submission" date="2020-05" db="EMBL/GenBank/DDBJ databases">
        <title>Mycena genomes resolve the evolution of fungal bioluminescence.</title>
        <authorList>
            <person name="Tsai I.J."/>
        </authorList>
    </citation>
    <scope>NUCLEOTIDE SEQUENCE</scope>
    <source>
        <strain evidence="2">110903Hualien_Pintung</strain>
    </source>
</reference>
<comment type="caution">
    <text evidence="2">The sequence shown here is derived from an EMBL/GenBank/DDBJ whole genome shotgun (WGS) entry which is preliminary data.</text>
</comment>
<evidence type="ECO:0000313" key="3">
    <source>
        <dbReference type="Proteomes" id="UP000613580"/>
    </source>
</evidence>
<dbReference type="AlphaFoldDB" id="A0A8H6TGT3"/>
<evidence type="ECO:0000256" key="1">
    <source>
        <dbReference type="SAM" id="MobiDB-lite"/>
    </source>
</evidence>
<dbReference type="EMBL" id="JACAZE010000004">
    <property type="protein sequence ID" value="KAF7318433.1"/>
    <property type="molecule type" value="Genomic_DNA"/>
</dbReference>
<gene>
    <name evidence="2" type="ORF">HMN09_00352500</name>
</gene>
<protein>
    <submittedName>
        <fullName evidence="2">Uncharacterized protein</fullName>
    </submittedName>
</protein>